<name>A0A4Q7VAV2_9BURK</name>
<keyword evidence="7" id="KW-1185">Reference proteome</keyword>
<evidence type="ECO:0000256" key="3">
    <source>
        <dbReference type="ARBA" id="ARBA00023125"/>
    </source>
</evidence>
<dbReference type="InterPro" id="IPR036390">
    <property type="entry name" value="WH_DNA-bd_sf"/>
</dbReference>
<feature type="domain" description="HTH lysR-type" evidence="5">
    <location>
        <begin position="6"/>
        <end position="63"/>
    </location>
</feature>
<dbReference type="Proteomes" id="UP000293398">
    <property type="component" value="Unassembled WGS sequence"/>
</dbReference>
<dbReference type="OrthoDB" id="9178397at2"/>
<dbReference type="PROSITE" id="PS50931">
    <property type="entry name" value="HTH_LYSR"/>
    <property type="match status" value="1"/>
</dbReference>
<dbReference type="SUPFAM" id="SSF46785">
    <property type="entry name" value="Winged helix' DNA-binding domain"/>
    <property type="match status" value="1"/>
</dbReference>
<dbReference type="AlphaFoldDB" id="A0A4Q7VAV2"/>
<evidence type="ECO:0000256" key="1">
    <source>
        <dbReference type="ARBA" id="ARBA00009437"/>
    </source>
</evidence>
<dbReference type="InterPro" id="IPR036388">
    <property type="entry name" value="WH-like_DNA-bd_sf"/>
</dbReference>
<dbReference type="CDD" id="cd08432">
    <property type="entry name" value="PBP2_GcdR_TrpI_HvrB_AmpR_like"/>
    <property type="match status" value="1"/>
</dbReference>
<keyword evidence="2" id="KW-0805">Transcription regulation</keyword>
<dbReference type="PANTHER" id="PTHR30537">
    <property type="entry name" value="HTH-TYPE TRANSCRIPTIONAL REGULATOR"/>
    <property type="match status" value="1"/>
</dbReference>
<dbReference type="Pfam" id="PF00126">
    <property type="entry name" value="HTH_1"/>
    <property type="match status" value="1"/>
</dbReference>
<accession>A0A4Q7VAV2</accession>
<dbReference type="PANTHER" id="PTHR30537:SF26">
    <property type="entry name" value="GLYCINE CLEAVAGE SYSTEM TRANSCRIPTIONAL ACTIVATOR"/>
    <property type="match status" value="1"/>
</dbReference>
<evidence type="ECO:0000313" key="6">
    <source>
        <dbReference type="EMBL" id="RZT92994.1"/>
    </source>
</evidence>
<sequence>MRMHSPSMSELHAFAAVVRLGSFSRAAQELCVTQGAISRAVSRLETHFGRPLLQRDAHRLWLTAAGNQLLEAVKEPLQIIEAVSATLRESALNEPISLAVVPTFAAVWLVPKLKMFQDIYPQVQLRFIPYRKDEDFRGDTPHAAILTGLGPQQWPGLDCSYVIGREVVPVCHPGRLSQRRKAGQWCRPEDLASEPLLFHTTAPGNWAQWLQQVGGKQITPNLAQGFDQVSILVRAVIADMGVALVQKCLVRQEIASGQLAVPFAPPVMLERGYFLCVPNNRRMPPGFHAFKTWLLETAAADIKSLTDAFAERPS</sequence>
<dbReference type="GO" id="GO:0006351">
    <property type="term" value="P:DNA-templated transcription"/>
    <property type="evidence" value="ECO:0007669"/>
    <property type="project" value="TreeGrafter"/>
</dbReference>
<dbReference type="PRINTS" id="PR00039">
    <property type="entry name" value="HTHLYSR"/>
</dbReference>
<dbReference type="GO" id="GO:0003700">
    <property type="term" value="F:DNA-binding transcription factor activity"/>
    <property type="evidence" value="ECO:0007669"/>
    <property type="project" value="InterPro"/>
</dbReference>
<protein>
    <submittedName>
        <fullName evidence="6">DNA-binding transcriptional LysR family regulator</fullName>
    </submittedName>
</protein>
<keyword evidence="4" id="KW-0804">Transcription</keyword>
<dbReference type="GO" id="GO:0043565">
    <property type="term" value="F:sequence-specific DNA binding"/>
    <property type="evidence" value="ECO:0007669"/>
    <property type="project" value="TreeGrafter"/>
</dbReference>
<dbReference type="InterPro" id="IPR000847">
    <property type="entry name" value="LysR_HTH_N"/>
</dbReference>
<keyword evidence="3 6" id="KW-0238">DNA-binding</keyword>
<comment type="caution">
    <text evidence="6">The sequence shown here is derived from an EMBL/GenBank/DDBJ whole genome shotgun (WGS) entry which is preliminary data.</text>
</comment>
<dbReference type="Gene3D" id="1.10.10.10">
    <property type="entry name" value="Winged helix-like DNA-binding domain superfamily/Winged helix DNA-binding domain"/>
    <property type="match status" value="1"/>
</dbReference>
<dbReference type="InterPro" id="IPR058163">
    <property type="entry name" value="LysR-type_TF_proteobact-type"/>
</dbReference>
<proteinExistence type="inferred from homology"/>
<evidence type="ECO:0000259" key="5">
    <source>
        <dbReference type="PROSITE" id="PS50931"/>
    </source>
</evidence>
<organism evidence="6 7">
    <name type="scientific">Advenella incenata</name>
    <dbReference type="NCBI Taxonomy" id="267800"/>
    <lineage>
        <taxon>Bacteria</taxon>
        <taxon>Pseudomonadati</taxon>
        <taxon>Pseudomonadota</taxon>
        <taxon>Betaproteobacteria</taxon>
        <taxon>Burkholderiales</taxon>
        <taxon>Alcaligenaceae</taxon>
    </lineage>
</organism>
<reference evidence="6 7" key="1">
    <citation type="submission" date="2019-02" db="EMBL/GenBank/DDBJ databases">
        <title>Genomic Encyclopedia of Type Strains, Phase IV (KMG-IV): sequencing the most valuable type-strain genomes for metagenomic binning, comparative biology and taxonomic classification.</title>
        <authorList>
            <person name="Goeker M."/>
        </authorList>
    </citation>
    <scope>NUCLEOTIDE SEQUENCE [LARGE SCALE GENOMIC DNA]</scope>
    <source>
        <strain evidence="6 7">DSM 23814</strain>
    </source>
</reference>
<evidence type="ECO:0000313" key="7">
    <source>
        <dbReference type="Proteomes" id="UP000293398"/>
    </source>
</evidence>
<evidence type="ECO:0000256" key="2">
    <source>
        <dbReference type="ARBA" id="ARBA00023015"/>
    </source>
</evidence>
<gene>
    <name evidence="6" type="ORF">EV681_3757</name>
</gene>
<dbReference type="InterPro" id="IPR005119">
    <property type="entry name" value="LysR_subst-bd"/>
</dbReference>
<dbReference type="SUPFAM" id="SSF53850">
    <property type="entry name" value="Periplasmic binding protein-like II"/>
    <property type="match status" value="1"/>
</dbReference>
<dbReference type="Gene3D" id="3.40.190.10">
    <property type="entry name" value="Periplasmic binding protein-like II"/>
    <property type="match status" value="2"/>
</dbReference>
<comment type="similarity">
    <text evidence="1">Belongs to the LysR transcriptional regulatory family.</text>
</comment>
<evidence type="ECO:0000256" key="4">
    <source>
        <dbReference type="ARBA" id="ARBA00023163"/>
    </source>
</evidence>
<dbReference type="EMBL" id="SHKO01000003">
    <property type="protein sequence ID" value="RZT92994.1"/>
    <property type="molecule type" value="Genomic_DNA"/>
</dbReference>
<dbReference type="FunFam" id="1.10.10.10:FF:000001">
    <property type="entry name" value="LysR family transcriptional regulator"/>
    <property type="match status" value="1"/>
</dbReference>
<dbReference type="Pfam" id="PF03466">
    <property type="entry name" value="LysR_substrate"/>
    <property type="match status" value="1"/>
</dbReference>